<accession>A0ABT1GC16</accession>
<dbReference type="Gene3D" id="3.30.540.10">
    <property type="entry name" value="Fructose-1,6-Bisphosphatase, subunit A, domain 1"/>
    <property type="match status" value="1"/>
</dbReference>
<dbReference type="GO" id="GO:0004401">
    <property type="term" value="F:histidinol-phosphatase activity"/>
    <property type="evidence" value="ECO:0007669"/>
    <property type="project" value="UniProtKB-EC"/>
</dbReference>
<dbReference type="Pfam" id="PF00459">
    <property type="entry name" value="Inositol_P"/>
    <property type="match status" value="1"/>
</dbReference>
<organism evidence="6 7">
    <name type="scientific">Natronospira proteinivora</name>
    <dbReference type="NCBI Taxonomy" id="1807133"/>
    <lineage>
        <taxon>Bacteria</taxon>
        <taxon>Pseudomonadati</taxon>
        <taxon>Pseudomonadota</taxon>
        <taxon>Gammaproteobacteria</taxon>
        <taxon>Natronospirales</taxon>
        <taxon>Natronospiraceae</taxon>
        <taxon>Natronospira</taxon>
    </lineage>
</organism>
<dbReference type="Gene3D" id="3.40.190.80">
    <property type="match status" value="1"/>
</dbReference>
<evidence type="ECO:0000259" key="5">
    <source>
        <dbReference type="PROSITE" id="PS51062"/>
    </source>
</evidence>
<reference evidence="6 7" key="1">
    <citation type="submission" date="2022-03" db="EMBL/GenBank/DDBJ databases">
        <title>Genomic Encyclopedia of Type Strains, Phase III (KMG-III): the genomes of soil and plant-associated and newly described type strains.</title>
        <authorList>
            <person name="Whitman W."/>
        </authorList>
    </citation>
    <scope>NUCLEOTIDE SEQUENCE [LARGE SCALE GENOMIC DNA]</scope>
    <source>
        <strain evidence="6 7">BSker1</strain>
    </source>
</reference>
<dbReference type="InterPro" id="IPR013524">
    <property type="entry name" value="Runt_dom"/>
</dbReference>
<keyword evidence="4" id="KW-0460">Magnesium</keyword>
<keyword evidence="2" id="KW-0479">Metal-binding</keyword>
<feature type="domain" description="Runt" evidence="5">
    <location>
        <begin position="1"/>
        <end position="43"/>
    </location>
</feature>
<dbReference type="RefSeq" id="WP_253450687.1">
    <property type="nucleotide sequence ID" value="NZ_JALJYF010000002.1"/>
</dbReference>
<name>A0ABT1GC16_9GAMM</name>
<dbReference type="InterPro" id="IPR020583">
    <property type="entry name" value="Inositol_monoP_metal-BS"/>
</dbReference>
<proteinExistence type="inferred from homology"/>
<comment type="similarity">
    <text evidence="1">Belongs to the inositol monophosphatase superfamily.</text>
</comment>
<keyword evidence="7" id="KW-1185">Reference proteome</keyword>
<evidence type="ECO:0000256" key="4">
    <source>
        <dbReference type="ARBA" id="ARBA00022842"/>
    </source>
</evidence>
<comment type="caution">
    <text evidence="6">The sequence shown here is derived from an EMBL/GenBank/DDBJ whole genome shotgun (WGS) entry which is preliminary data.</text>
</comment>
<evidence type="ECO:0000256" key="3">
    <source>
        <dbReference type="ARBA" id="ARBA00022801"/>
    </source>
</evidence>
<dbReference type="PANTHER" id="PTHR20854">
    <property type="entry name" value="INOSITOL MONOPHOSPHATASE"/>
    <property type="match status" value="1"/>
</dbReference>
<evidence type="ECO:0000313" key="6">
    <source>
        <dbReference type="EMBL" id="MCP1728470.1"/>
    </source>
</evidence>
<dbReference type="EC" id="3.1.3.15" evidence="6"/>
<gene>
    <name evidence="6" type="ORF">J2T60_002470</name>
</gene>
<dbReference type="PROSITE" id="PS00629">
    <property type="entry name" value="IMP_1"/>
    <property type="match status" value="1"/>
</dbReference>
<evidence type="ECO:0000313" key="7">
    <source>
        <dbReference type="Proteomes" id="UP001523550"/>
    </source>
</evidence>
<evidence type="ECO:0000256" key="1">
    <source>
        <dbReference type="ARBA" id="ARBA00009759"/>
    </source>
</evidence>
<dbReference type="PRINTS" id="PR00377">
    <property type="entry name" value="IMPHPHTASES"/>
</dbReference>
<evidence type="ECO:0000256" key="2">
    <source>
        <dbReference type="ARBA" id="ARBA00022723"/>
    </source>
</evidence>
<keyword evidence="3 6" id="KW-0378">Hydrolase</keyword>
<dbReference type="Proteomes" id="UP001523550">
    <property type="component" value="Unassembled WGS sequence"/>
</dbReference>
<dbReference type="SUPFAM" id="SSF56655">
    <property type="entry name" value="Carbohydrate phosphatase"/>
    <property type="match status" value="1"/>
</dbReference>
<sequence>MNQRSGRHRDQDYSAYLATARRAVAAAARVMADAVQGPRDVRIKADQTPVTEVDLAAERAIVKVIAEDWPAHAIWSEEQGAGDLAAEWLWLIDPLDGTRSFIRGTPFFSTQVALMHRGRLVLGVSHAPGFSETAWAMQGGGAFLNDEPISVSETGGLRDATLSTGNLASLAARPRAWADFGRLVSQVERIRGYGDFCHYHLLARGALDAVLESDVNILDVAALAVIVEEAGGRMTQLDGQPLGLGSRDVLASNRRLHDTLRRRLPWDGKDQ</sequence>
<dbReference type="PROSITE" id="PS51062">
    <property type="entry name" value="RUNT"/>
    <property type="match status" value="1"/>
</dbReference>
<dbReference type="PANTHER" id="PTHR20854:SF4">
    <property type="entry name" value="INOSITOL-1-MONOPHOSPHATASE-RELATED"/>
    <property type="match status" value="1"/>
</dbReference>
<dbReference type="EMBL" id="JALJYF010000002">
    <property type="protein sequence ID" value="MCP1728470.1"/>
    <property type="molecule type" value="Genomic_DNA"/>
</dbReference>
<dbReference type="InterPro" id="IPR000760">
    <property type="entry name" value="Inositol_monophosphatase-like"/>
</dbReference>
<protein>
    <submittedName>
        <fullName evidence="6">Histidinol-phosphatase</fullName>
        <ecNumber evidence="6">3.1.3.15</ecNumber>
    </submittedName>
</protein>